<organism evidence="1 2">
    <name type="scientific">Theobroma cacao</name>
    <name type="common">Cacao</name>
    <name type="synonym">Cocoa</name>
    <dbReference type="NCBI Taxonomy" id="3641"/>
    <lineage>
        <taxon>Eukaryota</taxon>
        <taxon>Viridiplantae</taxon>
        <taxon>Streptophyta</taxon>
        <taxon>Embryophyta</taxon>
        <taxon>Tracheophyta</taxon>
        <taxon>Spermatophyta</taxon>
        <taxon>Magnoliopsida</taxon>
        <taxon>eudicotyledons</taxon>
        <taxon>Gunneridae</taxon>
        <taxon>Pentapetalae</taxon>
        <taxon>rosids</taxon>
        <taxon>malvids</taxon>
        <taxon>Malvales</taxon>
        <taxon>Malvaceae</taxon>
        <taxon>Byttnerioideae</taxon>
        <taxon>Theobroma</taxon>
    </lineage>
</organism>
<keyword evidence="2" id="KW-1185">Reference proteome</keyword>
<name>A0A061GME1_THECC</name>
<dbReference type="Proteomes" id="UP000026915">
    <property type="component" value="Chromosome 9"/>
</dbReference>
<dbReference type="EMBL" id="CM001887">
    <property type="protein sequence ID" value="EOY30661.1"/>
    <property type="molecule type" value="Genomic_DNA"/>
</dbReference>
<protein>
    <submittedName>
        <fullName evidence="1">Uncharacterized protein</fullName>
    </submittedName>
</protein>
<accession>A0A061GME1</accession>
<sequence>MEGSVWVSAHEWDASPSFNAPSGPAVIIDAGKGLFVACWCGAIHRRHCRLRAGFIKGFTRGSGYYYTTAFVGRQRPWVLLLVCNRVKMMSKQSRECLINDLA</sequence>
<dbReference type="AlphaFoldDB" id="A0A061GME1"/>
<dbReference type="HOGENOM" id="CLU_2282601_0_0_1"/>
<dbReference type="Gramene" id="EOY30661">
    <property type="protein sequence ID" value="EOY30661"/>
    <property type="gene ID" value="TCM_037794"/>
</dbReference>
<evidence type="ECO:0000313" key="1">
    <source>
        <dbReference type="EMBL" id="EOY30661.1"/>
    </source>
</evidence>
<gene>
    <name evidence="1" type="ORF">TCM_037794</name>
</gene>
<evidence type="ECO:0000313" key="2">
    <source>
        <dbReference type="Proteomes" id="UP000026915"/>
    </source>
</evidence>
<reference evidence="1 2" key="1">
    <citation type="journal article" date="2013" name="Genome Biol.">
        <title>The genome sequence of the most widely cultivated cacao type and its use to identify candidate genes regulating pod color.</title>
        <authorList>
            <person name="Motamayor J.C."/>
            <person name="Mockaitis K."/>
            <person name="Schmutz J."/>
            <person name="Haiminen N."/>
            <person name="Iii D.L."/>
            <person name="Cornejo O."/>
            <person name="Findley S.D."/>
            <person name="Zheng P."/>
            <person name="Utro F."/>
            <person name="Royaert S."/>
            <person name="Saski C."/>
            <person name="Jenkins J."/>
            <person name="Podicheti R."/>
            <person name="Zhao M."/>
            <person name="Scheffler B.E."/>
            <person name="Stack J.C."/>
            <person name="Feltus F.A."/>
            <person name="Mustiga G.M."/>
            <person name="Amores F."/>
            <person name="Phillips W."/>
            <person name="Marelli J.P."/>
            <person name="May G.D."/>
            <person name="Shapiro H."/>
            <person name="Ma J."/>
            <person name="Bustamante C.D."/>
            <person name="Schnell R.J."/>
            <person name="Main D."/>
            <person name="Gilbert D."/>
            <person name="Parida L."/>
            <person name="Kuhn D.N."/>
        </authorList>
    </citation>
    <scope>NUCLEOTIDE SEQUENCE [LARGE SCALE GENOMIC DNA]</scope>
    <source>
        <strain evidence="2">cv. Matina 1-6</strain>
    </source>
</reference>
<proteinExistence type="predicted"/>
<dbReference type="InParanoid" id="A0A061GME1"/>